<sequence>MISKKNMFFEVLPEYTCMISESSNPVFKTCEVLTRIDNLFLEDVRPLGNKDKILLLKELRKKLEMSLSEIYLINRSQDDSNRNVLELIDKKIEQYSHKKVDTPLFPKIYERKSWWR</sequence>
<reference evidence="1 2" key="1">
    <citation type="submission" date="2019-02" db="EMBL/GenBank/DDBJ databases">
        <title>Complete Genome Sequence and Methylome Analysis of free living Spirochaetas.</title>
        <authorList>
            <person name="Fomenkov A."/>
            <person name="Dubinina G."/>
            <person name="Leshcheva N."/>
            <person name="Mikheeva N."/>
            <person name="Grabovich M."/>
            <person name="Vincze T."/>
            <person name="Roberts R.J."/>
        </authorList>
    </citation>
    <scope>NUCLEOTIDE SEQUENCE [LARGE SCALE GENOMIC DNA]</scope>
    <source>
        <strain evidence="1 2">K2</strain>
    </source>
</reference>
<dbReference type="AlphaFoldDB" id="A0A5C1QLK9"/>
<gene>
    <name evidence="1" type="ORF">EXM22_11185</name>
</gene>
<dbReference type="KEGG" id="ock:EXM22_11185"/>
<dbReference type="OrthoDB" id="9908741at2"/>
<keyword evidence="2" id="KW-1185">Reference proteome</keyword>
<dbReference type="EMBL" id="CP036150">
    <property type="protein sequence ID" value="QEN08521.1"/>
    <property type="molecule type" value="Genomic_DNA"/>
</dbReference>
<evidence type="ECO:0000313" key="2">
    <source>
        <dbReference type="Proteomes" id="UP000324209"/>
    </source>
</evidence>
<proteinExistence type="predicted"/>
<accession>A0A5C1QLK9</accession>
<protein>
    <submittedName>
        <fullName evidence="1">Uncharacterized protein</fullName>
    </submittedName>
</protein>
<dbReference type="Proteomes" id="UP000324209">
    <property type="component" value="Chromosome"/>
</dbReference>
<dbReference type="RefSeq" id="WP_149486602.1">
    <property type="nucleotide sequence ID" value="NZ_CP036150.1"/>
</dbReference>
<organism evidence="1 2">
    <name type="scientific">Oceanispirochaeta crateris</name>
    <dbReference type="NCBI Taxonomy" id="2518645"/>
    <lineage>
        <taxon>Bacteria</taxon>
        <taxon>Pseudomonadati</taxon>
        <taxon>Spirochaetota</taxon>
        <taxon>Spirochaetia</taxon>
        <taxon>Spirochaetales</taxon>
        <taxon>Spirochaetaceae</taxon>
        <taxon>Oceanispirochaeta</taxon>
    </lineage>
</organism>
<name>A0A5C1QLK9_9SPIO</name>
<evidence type="ECO:0000313" key="1">
    <source>
        <dbReference type="EMBL" id="QEN08521.1"/>
    </source>
</evidence>